<evidence type="ECO:0000313" key="1">
    <source>
        <dbReference type="EMBL" id="KKM82683.1"/>
    </source>
</evidence>
<reference evidence="1" key="1">
    <citation type="journal article" date="2015" name="Nature">
        <title>Complex archaea that bridge the gap between prokaryotes and eukaryotes.</title>
        <authorList>
            <person name="Spang A."/>
            <person name="Saw J.H."/>
            <person name="Jorgensen S.L."/>
            <person name="Zaremba-Niedzwiedzka K."/>
            <person name="Martijn J."/>
            <person name="Lind A.E."/>
            <person name="van Eijk R."/>
            <person name="Schleper C."/>
            <person name="Guy L."/>
            <person name="Ettema T.J."/>
        </authorList>
    </citation>
    <scope>NUCLEOTIDE SEQUENCE</scope>
</reference>
<dbReference type="AlphaFoldDB" id="A0A0F9KL44"/>
<proteinExistence type="predicted"/>
<dbReference type="EMBL" id="LAZR01007823">
    <property type="protein sequence ID" value="KKM82683.1"/>
    <property type="molecule type" value="Genomic_DNA"/>
</dbReference>
<sequence length="84" mass="9530">MKIVIVWDDGTKTETEIHPPKVTEKVFEPIVIHNGCFVISVDSENNIKVATGPDYYGYCCCQTLDVTRKFICALEEAMNFVENK</sequence>
<gene>
    <name evidence="1" type="ORF">LCGC14_1317000</name>
</gene>
<comment type="caution">
    <text evidence="1">The sequence shown here is derived from an EMBL/GenBank/DDBJ whole genome shotgun (WGS) entry which is preliminary data.</text>
</comment>
<organism evidence="1">
    <name type="scientific">marine sediment metagenome</name>
    <dbReference type="NCBI Taxonomy" id="412755"/>
    <lineage>
        <taxon>unclassified sequences</taxon>
        <taxon>metagenomes</taxon>
        <taxon>ecological metagenomes</taxon>
    </lineage>
</organism>
<name>A0A0F9KL44_9ZZZZ</name>
<protein>
    <submittedName>
        <fullName evidence="1">Uncharacterized protein</fullName>
    </submittedName>
</protein>
<accession>A0A0F9KL44</accession>